<feature type="domain" description="HTH luxR-type" evidence="2">
    <location>
        <begin position="141"/>
        <end position="206"/>
    </location>
</feature>
<evidence type="ECO:0000313" key="3">
    <source>
        <dbReference type="EMBL" id="KUG02967.1"/>
    </source>
</evidence>
<dbReference type="Pfam" id="PF00196">
    <property type="entry name" value="GerE"/>
    <property type="match status" value="1"/>
</dbReference>
<sequence length="206" mass="23075">MNRIKLLLCSDSPVYTQSLSIAFAERYVFNVVDNVSSTHLINAALRYQPDVVLWRIDDLNEGGSIAELKSKCPLLMLVLIVEDPNKFNLFQLLSLGIRGCLPMRLLPAQIISSVELIVNAGILCLPRLGNEQLNTVMGLNPALDFNSLTMREREILSLLGNNCTNQEMAAALDLSESTIKSHLSNIFRKLKVRNRTEARRVISDHK</sequence>
<dbReference type="InterPro" id="IPR016032">
    <property type="entry name" value="Sig_transdc_resp-reg_C-effctor"/>
</dbReference>
<accession>A0A0W8E2Q5</accession>
<proteinExistence type="predicted"/>
<dbReference type="InterPro" id="IPR000792">
    <property type="entry name" value="Tscrpt_reg_LuxR_C"/>
</dbReference>
<comment type="caution">
    <text evidence="3">The sequence shown here is derived from an EMBL/GenBank/DDBJ whole genome shotgun (WGS) entry which is preliminary data.</text>
</comment>
<name>A0A0W8E2Q5_9ZZZZ</name>
<dbReference type="GO" id="GO:0006355">
    <property type="term" value="P:regulation of DNA-templated transcription"/>
    <property type="evidence" value="ECO:0007669"/>
    <property type="project" value="InterPro"/>
</dbReference>
<dbReference type="GO" id="GO:0003677">
    <property type="term" value="F:DNA binding"/>
    <property type="evidence" value="ECO:0007669"/>
    <property type="project" value="UniProtKB-KW"/>
</dbReference>
<gene>
    <name evidence="3" type="ORF">ASZ90_019650</name>
</gene>
<dbReference type="Gene3D" id="3.40.50.2300">
    <property type="match status" value="1"/>
</dbReference>
<dbReference type="PRINTS" id="PR00038">
    <property type="entry name" value="HTHLUXR"/>
</dbReference>
<dbReference type="SUPFAM" id="SSF52172">
    <property type="entry name" value="CheY-like"/>
    <property type="match status" value="1"/>
</dbReference>
<keyword evidence="1" id="KW-0238">DNA-binding</keyword>
<protein>
    <submittedName>
        <fullName evidence="3">Two component transcriptional regulator, luxr family</fullName>
    </submittedName>
</protein>
<dbReference type="InterPro" id="IPR011006">
    <property type="entry name" value="CheY-like_superfamily"/>
</dbReference>
<evidence type="ECO:0000259" key="2">
    <source>
        <dbReference type="PROSITE" id="PS50043"/>
    </source>
</evidence>
<dbReference type="EMBL" id="LNQE01001899">
    <property type="protein sequence ID" value="KUG02967.1"/>
    <property type="molecule type" value="Genomic_DNA"/>
</dbReference>
<dbReference type="PANTHER" id="PTHR43214">
    <property type="entry name" value="TWO-COMPONENT RESPONSE REGULATOR"/>
    <property type="match status" value="1"/>
</dbReference>
<dbReference type="CDD" id="cd06170">
    <property type="entry name" value="LuxR_C_like"/>
    <property type="match status" value="1"/>
</dbReference>
<reference evidence="3" key="1">
    <citation type="journal article" date="2015" name="Proc. Natl. Acad. Sci. U.S.A.">
        <title>Networks of energetic and metabolic interactions define dynamics in microbial communities.</title>
        <authorList>
            <person name="Embree M."/>
            <person name="Liu J.K."/>
            <person name="Al-Bassam M.M."/>
            <person name="Zengler K."/>
        </authorList>
    </citation>
    <scope>NUCLEOTIDE SEQUENCE</scope>
</reference>
<organism evidence="3">
    <name type="scientific">hydrocarbon metagenome</name>
    <dbReference type="NCBI Taxonomy" id="938273"/>
    <lineage>
        <taxon>unclassified sequences</taxon>
        <taxon>metagenomes</taxon>
        <taxon>ecological metagenomes</taxon>
    </lineage>
</organism>
<dbReference type="InterPro" id="IPR039420">
    <property type="entry name" value="WalR-like"/>
</dbReference>
<dbReference type="SMART" id="SM00421">
    <property type="entry name" value="HTH_LUXR"/>
    <property type="match status" value="1"/>
</dbReference>
<evidence type="ECO:0000256" key="1">
    <source>
        <dbReference type="ARBA" id="ARBA00023125"/>
    </source>
</evidence>
<dbReference type="SUPFAM" id="SSF46894">
    <property type="entry name" value="C-terminal effector domain of the bipartite response regulators"/>
    <property type="match status" value="1"/>
</dbReference>
<dbReference type="PROSITE" id="PS50043">
    <property type="entry name" value="HTH_LUXR_2"/>
    <property type="match status" value="1"/>
</dbReference>
<dbReference type="AlphaFoldDB" id="A0A0W8E2Q5"/>